<evidence type="ECO:0000256" key="5">
    <source>
        <dbReference type="ARBA" id="ARBA00023004"/>
    </source>
</evidence>
<dbReference type="InterPro" id="IPR041854">
    <property type="entry name" value="BFD-like_2Fe2S-bd_dom_sf"/>
</dbReference>
<evidence type="ECO:0000256" key="7">
    <source>
        <dbReference type="ARBA" id="ARBA00039386"/>
    </source>
</evidence>
<dbReference type="PANTHER" id="PTHR37424:SF1">
    <property type="entry name" value="BACTERIOFERRITIN-ASSOCIATED FERREDOXIN"/>
    <property type="match status" value="1"/>
</dbReference>
<dbReference type="RefSeq" id="WP_067917202.1">
    <property type="nucleotide sequence ID" value="NZ_BSRZ01000029.1"/>
</dbReference>
<protein>
    <recommendedName>
        <fullName evidence="7">Bacterioferritin-associated ferredoxin</fullName>
    </recommendedName>
</protein>
<organism evidence="10 11">
    <name type="scientific">Actinomadura rubrobrunea</name>
    <dbReference type="NCBI Taxonomy" id="115335"/>
    <lineage>
        <taxon>Bacteria</taxon>
        <taxon>Bacillati</taxon>
        <taxon>Actinomycetota</taxon>
        <taxon>Actinomycetes</taxon>
        <taxon>Streptosporangiales</taxon>
        <taxon>Thermomonosporaceae</taxon>
        <taxon>Actinomadura</taxon>
    </lineage>
</organism>
<dbReference type="Pfam" id="PF04324">
    <property type="entry name" value="Fer2_BFD"/>
    <property type="match status" value="1"/>
</dbReference>
<name>A0A9W6Q3P5_9ACTN</name>
<gene>
    <name evidence="10" type="ORF">Arub01_58600</name>
</gene>
<evidence type="ECO:0000256" key="1">
    <source>
        <dbReference type="ARBA" id="ARBA00022448"/>
    </source>
</evidence>
<dbReference type="Proteomes" id="UP001165124">
    <property type="component" value="Unassembled WGS sequence"/>
</dbReference>
<dbReference type="GO" id="GO:0046872">
    <property type="term" value="F:metal ion binding"/>
    <property type="evidence" value="ECO:0007669"/>
    <property type="project" value="UniProtKB-KW"/>
</dbReference>
<keyword evidence="11" id="KW-1185">Reference proteome</keyword>
<keyword evidence="3" id="KW-0479">Metal-binding</keyword>
<keyword evidence="5" id="KW-0408">Iron</keyword>
<evidence type="ECO:0000256" key="2">
    <source>
        <dbReference type="ARBA" id="ARBA00022714"/>
    </source>
</evidence>
<keyword evidence="6" id="KW-0411">Iron-sulfur</keyword>
<evidence type="ECO:0000256" key="3">
    <source>
        <dbReference type="ARBA" id="ARBA00022723"/>
    </source>
</evidence>
<evidence type="ECO:0000256" key="8">
    <source>
        <dbReference type="ARBA" id="ARBA00046332"/>
    </source>
</evidence>
<evidence type="ECO:0000256" key="6">
    <source>
        <dbReference type="ARBA" id="ARBA00023014"/>
    </source>
</evidence>
<keyword evidence="1" id="KW-0813">Transport</keyword>
<dbReference type="PANTHER" id="PTHR37424">
    <property type="entry name" value="BACTERIOFERRITIN-ASSOCIATED FERREDOXIN"/>
    <property type="match status" value="1"/>
</dbReference>
<proteinExistence type="inferred from homology"/>
<dbReference type="EMBL" id="BSRZ01000029">
    <property type="protein sequence ID" value="GLW67617.1"/>
    <property type="molecule type" value="Genomic_DNA"/>
</dbReference>
<keyword evidence="2" id="KW-0001">2Fe-2S</keyword>
<evidence type="ECO:0000256" key="4">
    <source>
        <dbReference type="ARBA" id="ARBA00022982"/>
    </source>
</evidence>
<reference evidence="10" key="1">
    <citation type="submission" date="2023-02" db="EMBL/GenBank/DDBJ databases">
        <title>Actinomadura rubrobrunea NBRC 14622.</title>
        <authorList>
            <person name="Ichikawa N."/>
            <person name="Sato H."/>
            <person name="Tonouchi N."/>
        </authorList>
    </citation>
    <scope>NUCLEOTIDE SEQUENCE</scope>
    <source>
        <strain evidence="10">NBRC 14622</strain>
    </source>
</reference>
<comment type="caution">
    <text evidence="10">The sequence shown here is derived from an EMBL/GenBank/DDBJ whole genome shotgun (WGS) entry which is preliminary data.</text>
</comment>
<dbReference type="InterPro" id="IPR007419">
    <property type="entry name" value="BFD-like_2Fe2S-bd_dom"/>
</dbReference>
<dbReference type="InterPro" id="IPR052371">
    <property type="entry name" value="BFD-associated_ferredoxin"/>
</dbReference>
<evidence type="ECO:0000313" key="11">
    <source>
        <dbReference type="Proteomes" id="UP001165124"/>
    </source>
</evidence>
<dbReference type="AlphaFoldDB" id="A0A9W6Q3P5"/>
<evidence type="ECO:0000259" key="9">
    <source>
        <dbReference type="Pfam" id="PF04324"/>
    </source>
</evidence>
<accession>A0A9W6Q3P5</accession>
<dbReference type="Gene3D" id="1.10.10.1100">
    <property type="entry name" value="BFD-like [2Fe-2S]-binding domain"/>
    <property type="match status" value="1"/>
</dbReference>
<evidence type="ECO:0000313" key="10">
    <source>
        <dbReference type="EMBL" id="GLW67617.1"/>
    </source>
</evidence>
<keyword evidence="4" id="KW-0249">Electron transport</keyword>
<dbReference type="GO" id="GO:0051537">
    <property type="term" value="F:2 iron, 2 sulfur cluster binding"/>
    <property type="evidence" value="ECO:0007669"/>
    <property type="project" value="UniProtKB-KW"/>
</dbReference>
<feature type="domain" description="BFD-like [2Fe-2S]-binding" evidence="9">
    <location>
        <begin position="2"/>
        <end position="49"/>
    </location>
</feature>
<sequence>MYVCICYAVTEDDVRGCLAQGACTAREVRAACGMKPGCGACTKRLYGLIRQYGTEADDERRTVRPTAA</sequence>
<comment type="similarity">
    <text evidence="8">Belongs to the Bfd family.</text>
</comment>